<protein>
    <submittedName>
        <fullName evidence="2">Uncharacterized protein</fullName>
    </submittedName>
</protein>
<reference evidence="2 3" key="1">
    <citation type="submission" date="2022-01" db="EMBL/GenBank/DDBJ databases">
        <authorList>
            <person name="Xiong W."/>
            <person name="Schranz E."/>
        </authorList>
    </citation>
    <scope>NUCLEOTIDE SEQUENCE [LARGE SCALE GENOMIC DNA]</scope>
</reference>
<feature type="compositionally biased region" description="Acidic residues" evidence="1">
    <location>
        <begin position="97"/>
        <end position="115"/>
    </location>
</feature>
<keyword evidence="3" id="KW-1185">Reference proteome</keyword>
<name>A0AAU9LVI4_9ASTR</name>
<feature type="compositionally biased region" description="Polar residues" evidence="1">
    <location>
        <begin position="1"/>
        <end position="16"/>
    </location>
</feature>
<evidence type="ECO:0000313" key="3">
    <source>
        <dbReference type="Proteomes" id="UP001157418"/>
    </source>
</evidence>
<accession>A0AAU9LVI4</accession>
<evidence type="ECO:0000256" key="1">
    <source>
        <dbReference type="SAM" id="MobiDB-lite"/>
    </source>
</evidence>
<gene>
    <name evidence="2" type="ORF">LVIROSA_LOCUS5020</name>
</gene>
<feature type="region of interest" description="Disordered" evidence="1">
    <location>
        <begin position="95"/>
        <end position="126"/>
    </location>
</feature>
<organism evidence="2 3">
    <name type="scientific">Lactuca virosa</name>
    <dbReference type="NCBI Taxonomy" id="75947"/>
    <lineage>
        <taxon>Eukaryota</taxon>
        <taxon>Viridiplantae</taxon>
        <taxon>Streptophyta</taxon>
        <taxon>Embryophyta</taxon>
        <taxon>Tracheophyta</taxon>
        <taxon>Spermatophyta</taxon>
        <taxon>Magnoliopsida</taxon>
        <taxon>eudicotyledons</taxon>
        <taxon>Gunneridae</taxon>
        <taxon>Pentapetalae</taxon>
        <taxon>asterids</taxon>
        <taxon>campanulids</taxon>
        <taxon>Asterales</taxon>
        <taxon>Asteraceae</taxon>
        <taxon>Cichorioideae</taxon>
        <taxon>Cichorieae</taxon>
        <taxon>Lactucinae</taxon>
        <taxon>Lactuca</taxon>
    </lineage>
</organism>
<dbReference type="AlphaFoldDB" id="A0AAU9LVI4"/>
<evidence type="ECO:0000313" key="2">
    <source>
        <dbReference type="EMBL" id="CAH1417326.1"/>
    </source>
</evidence>
<comment type="caution">
    <text evidence="2">The sequence shown here is derived from an EMBL/GenBank/DDBJ whole genome shotgun (WGS) entry which is preliminary data.</text>
</comment>
<dbReference type="EMBL" id="CAKMRJ010000002">
    <property type="protein sequence ID" value="CAH1417326.1"/>
    <property type="molecule type" value="Genomic_DNA"/>
</dbReference>
<sequence>MTSKNSTLPSVGSTASGAHKRNSDDIGWEYGFCLDKNKMDTKKCISGLPRFKKVLDQAKKLTIFIYAHHKTLAMMRNHTKKREIIRPRFNTERTFDEDFESDNDEKMFEEDEYESDGVQIVEELED</sequence>
<dbReference type="Proteomes" id="UP001157418">
    <property type="component" value="Unassembled WGS sequence"/>
</dbReference>
<proteinExistence type="predicted"/>
<feature type="region of interest" description="Disordered" evidence="1">
    <location>
        <begin position="1"/>
        <end position="24"/>
    </location>
</feature>